<gene>
    <name evidence="3" type="primary">Lce3e</name>
    <name evidence="3" type="synonym">2310001H18Rik</name>
</gene>
<feature type="non-terminal residue" evidence="2">
    <location>
        <position position="1"/>
    </location>
</feature>
<dbReference type="AlphaFoldDB" id="Q8C1N4"/>
<evidence type="ECO:0000313" key="2">
    <source>
        <dbReference type="EMBL" id="BAC25239.1"/>
    </source>
</evidence>
<reference evidence="2" key="8">
    <citation type="journal article" date="2005" name="Science">
        <title>Antisense Transcription in the Mammalian Transcriptome.</title>
        <authorList>
            <consortium name="RIKEN Genome Exploration Research Group and Genome Science Group (Genome Network Project Core Group) and the FANTOM Consortium"/>
        </authorList>
    </citation>
    <scope>NUCLEOTIDE SEQUENCE</scope>
    <source>
        <strain evidence="2">C57BL/6J</strain>
        <tissue evidence="2">Tongue</tissue>
    </source>
</reference>
<evidence type="ECO:0000256" key="1">
    <source>
        <dbReference type="SAM" id="MobiDB-lite"/>
    </source>
</evidence>
<reference evidence="2" key="7">
    <citation type="journal article" date="2005" name="Science">
        <title>The Transcriptional Landscape of the Mammalian Genome.</title>
        <authorList>
            <consortium name="The FANTOM Consortium"/>
            <consortium name="Riken Genome Exploration Research Group and Genome Science Group (Genome Network Project Core Group)"/>
        </authorList>
    </citation>
    <scope>NUCLEOTIDE SEQUENCE</scope>
    <source>
        <strain evidence="2">C57BL/6J</strain>
        <tissue evidence="2">Tongue</tissue>
    </source>
</reference>
<dbReference type="EMBL" id="AK009065">
    <property type="protein sequence ID" value="BAC25239.1"/>
    <property type="molecule type" value="mRNA"/>
</dbReference>
<reference evidence="2" key="5">
    <citation type="journal article" date="2001" name="Nature">
        <title>Functional annotation of a full-length mouse cDNA collection.</title>
        <authorList>
            <consortium name="The RIKEN Genome Exploration Research Group Phase II Team and the FANTOM Consortium"/>
        </authorList>
    </citation>
    <scope>NUCLEOTIDE SEQUENCE</scope>
    <source>
        <strain evidence="2">C57BL/6J</strain>
        <tissue evidence="2">Tongue</tissue>
    </source>
</reference>
<accession>Q8C1N4</accession>
<evidence type="ECO:0000313" key="3">
    <source>
        <dbReference type="MGI" id="MGI:1916764"/>
    </source>
</evidence>
<proteinExistence type="evidence at transcript level"/>
<feature type="region of interest" description="Disordered" evidence="1">
    <location>
        <begin position="33"/>
        <end position="52"/>
    </location>
</feature>
<reference evidence="2" key="1">
    <citation type="journal article" date="1999" name="Methods Enzymol.">
        <title>High-efficiency full-length cDNA cloning.</title>
        <authorList>
            <person name="Carninci P."/>
            <person name="Hayashizaki Y."/>
        </authorList>
    </citation>
    <scope>NUCLEOTIDE SEQUENCE</scope>
    <source>
        <strain evidence="2">C57BL/6J</strain>
        <tissue evidence="2">Tongue</tissue>
    </source>
</reference>
<sequence>QWSAVWGFRLQPQLWGLLLTWIRRRRQGISEKKRISGAKENSARLFHSQGPC</sequence>
<reference evidence="2" key="4">
    <citation type="submission" date="2000-07" db="EMBL/GenBank/DDBJ databases">
        <authorList>
            <person name="Adachi J."/>
            <person name="Aizawa K."/>
            <person name="Akahira S."/>
            <person name="Akimura T."/>
            <person name="Arai A."/>
            <person name="Aono H."/>
            <person name="Arakawa T."/>
            <person name="Bono H."/>
            <person name="Carninci P."/>
            <person name="Fukuda S."/>
            <person name="Fukunishi Y."/>
            <person name="Furuno M."/>
            <person name="Hanagaki T."/>
            <person name="Hara A."/>
            <person name="Hayatsu N."/>
            <person name="Hiramoto K."/>
            <person name="Hiraoka T."/>
            <person name="Hori F."/>
            <person name="Imotani K."/>
            <person name="Ishii Y."/>
            <person name="Itoh M."/>
            <person name="Izawa M."/>
            <person name="Kasukawa T."/>
            <person name="Kato H."/>
            <person name="Kawai J."/>
            <person name="Kojima Y."/>
            <person name="Konno H."/>
            <person name="Kouda M."/>
            <person name="Koya S."/>
            <person name="Kurihara C."/>
            <person name="Matsuyama T."/>
            <person name="Miyazaki A."/>
            <person name="Nishi K."/>
            <person name="Nomura K."/>
            <person name="Numazaki R."/>
            <person name="Ohno M."/>
            <person name="Okazaki Y."/>
            <person name="Okido T."/>
            <person name="Owa C."/>
            <person name="Saito H."/>
            <person name="Saito R."/>
            <person name="Sakai C."/>
            <person name="Sakai K."/>
            <person name="Sano H."/>
            <person name="Sasaki D."/>
            <person name="Shibata K."/>
            <person name="Shibata Y."/>
            <person name="Shinagawa A."/>
            <person name="Shiraki T."/>
            <person name="Sogabe Y."/>
            <person name="Suzuki H."/>
            <person name="Tagami M."/>
            <person name="Tagawa A."/>
            <person name="Takahashi F."/>
            <person name="Tanaka T."/>
            <person name="Tejima Y."/>
            <person name="Toya T."/>
            <person name="Yamamura T."/>
            <person name="Yasunishi A."/>
            <person name="Yoshida K."/>
            <person name="Yoshino M."/>
            <person name="Muramatsu M."/>
            <person name="Hayashizaki Y."/>
        </authorList>
    </citation>
    <scope>NUCLEOTIDE SEQUENCE</scope>
    <source>
        <strain evidence="2">C57BL/6J</strain>
        <tissue evidence="2">Tongue</tissue>
    </source>
</reference>
<dbReference type="MGI" id="MGI:1916764">
    <property type="gene designation" value="Lce3e"/>
</dbReference>
<reference evidence="2" key="6">
    <citation type="journal article" date="2002" name="Nature">
        <title>Analysis of the mouse transcriptome based on functional annotation of 60,770 full-length cDNAs.</title>
        <authorList>
            <consortium name="The FANTOM Consortium and the RIKEN Genome Exploration Research Group Phase I and II Team"/>
        </authorList>
    </citation>
    <scope>NUCLEOTIDE SEQUENCE</scope>
    <source>
        <strain evidence="2">C57BL/6J</strain>
        <tissue evidence="2">Tongue</tissue>
    </source>
</reference>
<reference evidence="2" key="2">
    <citation type="journal article" date="2000" name="Genome Res.">
        <title>Normalization and subtraction of cap-trapper-selected cDNAs to prepare full-length cDNA libraries for rapid discovery of new genes.</title>
        <authorList>
            <person name="Carninci P."/>
            <person name="Shibata Y."/>
            <person name="Hayatsu N."/>
            <person name="Sugahara Y."/>
            <person name="Shibata K."/>
            <person name="Itoh M."/>
            <person name="Konno H."/>
            <person name="Okazaki Y."/>
            <person name="Muramatsu M."/>
            <person name="Hayashizaki Y."/>
        </authorList>
    </citation>
    <scope>NUCLEOTIDE SEQUENCE</scope>
    <source>
        <strain evidence="2">C57BL/6J</strain>
        <tissue evidence="2">Tongue</tissue>
    </source>
</reference>
<name>Q8C1N4_MOUSE</name>
<organism evidence="2">
    <name type="scientific">Mus musculus</name>
    <name type="common">Mouse</name>
    <dbReference type="NCBI Taxonomy" id="10090"/>
    <lineage>
        <taxon>Eukaryota</taxon>
        <taxon>Metazoa</taxon>
        <taxon>Chordata</taxon>
        <taxon>Craniata</taxon>
        <taxon>Vertebrata</taxon>
        <taxon>Euteleostomi</taxon>
        <taxon>Mammalia</taxon>
        <taxon>Eutheria</taxon>
        <taxon>Euarchontoglires</taxon>
        <taxon>Glires</taxon>
        <taxon>Rodentia</taxon>
        <taxon>Myomorpha</taxon>
        <taxon>Muroidea</taxon>
        <taxon>Muridae</taxon>
        <taxon>Murinae</taxon>
        <taxon>Mus</taxon>
        <taxon>Mus</taxon>
    </lineage>
</organism>
<reference evidence="2" key="3">
    <citation type="journal article" date="2000" name="Genome Res.">
        <title>RIKEN integrated sequence analysis (RISA) system--384-format sequencing pipeline with 384 multicapillary sequencer.</title>
        <authorList>
            <person name="Shibata K."/>
            <person name="Itoh M."/>
            <person name="Aizawa K."/>
            <person name="Nagaoka S."/>
            <person name="Sasaki N."/>
            <person name="Carninci P."/>
            <person name="Konno H."/>
            <person name="Akiyama J."/>
            <person name="Nishi K."/>
            <person name="Kitsunai T."/>
            <person name="Tashiro H."/>
            <person name="Itoh M."/>
            <person name="Sumi N."/>
            <person name="Ishii Y."/>
            <person name="Nakamura S."/>
            <person name="Hazama M."/>
            <person name="Nishine T."/>
            <person name="Harada A."/>
            <person name="Yamamoto R."/>
            <person name="Matsumoto H."/>
            <person name="Sakaguchi S."/>
            <person name="Ikegami T."/>
            <person name="Kashiwagi K."/>
            <person name="Fujiwake S."/>
            <person name="Inoue K."/>
            <person name="Togawa Y."/>
            <person name="Izawa M."/>
            <person name="Ohara E."/>
            <person name="Watahiki M."/>
            <person name="Yoneda Y."/>
            <person name="Ishikawa T."/>
            <person name="Ozawa K."/>
            <person name="Tanaka T."/>
            <person name="Matsuura S."/>
            <person name="Kawai J."/>
            <person name="Okazaki Y."/>
            <person name="Muramatsu M."/>
            <person name="Inoue Y."/>
            <person name="Kira A."/>
            <person name="Hayashizaki Y."/>
        </authorList>
    </citation>
    <scope>NUCLEOTIDE SEQUENCE</scope>
    <source>
        <strain evidence="2">C57BL/6J</strain>
        <tissue evidence="2">Tongue</tissue>
    </source>
</reference>
<dbReference type="AGR" id="MGI:1916764"/>
<protein>
    <submittedName>
        <fullName evidence="2">Uncharacterized protein</fullName>
    </submittedName>
</protein>